<evidence type="ECO:0000313" key="1">
    <source>
        <dbReference type="EMBL" id="SDP41656.1"/>
    </source>
</evidence>
<keyword evidence="2" id="KW-1185">Reference proteome</keyword>
<protein>
    <submittedName>
        <fullName evidence="1">Uncharacterized protein</fullName>
    </submittedName>
</protein>
<reference evidence="1 2" key="1">
    <citation type="submission" date="2016-10" db="EMBL/GenBank/DDBJ databases">
        <authorList>
            <person name="de Groot N.N."/>
        </authorList>
    </citation>
    <scope>NUCLEOTIDE SEQUENCE [LARGE SCALE GENOMIC DNA]</scope>
    <source>
        <strain evidence="1 2">CGMCC 4.2022</strain>
    </source>
</reference>
<dbReference type="EMBL" id="FNIE01000028">
    <property type="protein sequence ID" value="SDP41656.1"/>
    <property type="molecule type" value="Genomic_DNA"/>
</dbReference>
<sequence length="148" mass="15594">MHELAGHLTTVGTDQLAPLLEHLLQDGGLLHAAHRLVARARTAVGPCLDEPDPGQDSAPADTLMHALARIDEDLKGLTDCRREALEALSATRTLVVPSAVHEAASPADRAAQPFVAIRHASTGEITTTGYNAAARRILLQAGFEETPG</sequence>
<organism evidence="1 2">
    <name type="scientific">Actinacidiphila guanduensis</name>
    <dbReference type="NCBI Taxonomy" id="310781"/>
    <lineage>
        <taxon>Bacteria</taxon>
        <taxon>Bacillati</taxon>
        <taxon>Actinomycetota</taxon>
        <taxon>Actinomycetes</taxon>
        <taxon>Kitasatosporales</taxon>
        <taxon>Streptomycetaceae</taxon>
        <taxon>Actinacidiphila</taxon>
    </lineage>
</organism>
<dbReference type="STRING" id="310781.SAMN05216259_12850"/>
<gene>
    <name evidence="1" type="ORF">SAMN05216259_12850</name>
</gene>
<dbReference type="Proteomes" id="UP000199341">
    <property type="component" value="Unassembled WGS sequence"/>
</dbReference>
<name>A0A1H0SKH7_9ACTN</name>
<dbReference type="AlphaFoldDB" id="A0A1H0SKH7"/>
<evidence type="ECO:0000313" key="2">
    <source>
        <dbReference type="Proteomes" id="UP000199341"/>
    </source>
</evidence>
<proteinExistence type="predicted"/>
<accession>A0A1H0SKH7</accession>